<dbReference type="EMBL" id="JACHMM010000001">
    <property type="protein sequence ID" value="MBB5788200.1"/>
    <property type="molecule type" value="Genomic_DNA"/>
</dbReference>
<evidence type="ECO:0000256" key="3">
    <source>
        <dbReference type="ARBA" id="ARBA00022729"/>
    </source>
</evidence>
<dbReference type="SUPFAM" id="SSF53850">
    <property type="entry name" value="Periplasmic binding protein-like II"/>
    <property type="match status" value="1"/>
</dbReference>
<feature type="signal peptide" evidence="4">
    <location>
        <begin position="1"/>
        <end position="23"/>
    </location>
</feature>
<evidence type="ECO:0000256" key="2">
    <source>
        <dbReference type="ARBA" id="ARBA00022448"/>
    </source>
</evidence>
<dbReference type="PANTHER" id="PTHR30061:SF50">
    <property type="entry name" value="MALTOSE_MALTODEXTRIN-BINDING PERIPLASMIC PROTEIN"/>
    <property type="match status" value="1"/>
</dbReference>
<comment type="similarity">
    <text evidence="1">Belongs to the bacterial solute-binding protein 1 family.</text>
</comment>
<dbReference type="GO" id="GO:0055052">
    <property type="term" value="C:ATP-binding cassette (ABC) transporter complex, substrate-binding subunit-containing"/>
    <property type="evidence" value="ECO:0007669"/>
    <property type="project" value="TreeGrafter"/>
</dbReference>
<dbReference type="Gene3D" id="3.40.190.10">
    <property type="entry name" value="Periplasmic binding protein-like II"/>
    <property type="match status" value="2"/>
</dbReference>
<keyword evidence="3 4" id="KW-0732">Signal</keyword>
<evidence type="ECO:0000313" key="5">
    <source>
        <dbReference type="EMBL" id="MBB5788200.1"/>
    </source>
</evidence>
<feature type="chain" id="PRO_5039632358" evidence="4">
    <location>
        <begin position="24"/>
        <end position="431"/>
    </location>
</feature>
<dbReference type="InterPro" id="IPR006059">
    <property type="entry name" value="SBP"/>
</dbReference>
<dbReference type="GO" id="GO:0015768">
    <property type="term" value="P:maltose transport"/>
    <property type="evidence" value="ECO:0007669"/>
    <property type="project" value="TreeGrafter"/>
</dbReference>
<evidence type="ECO:0000256" key="1">
    <source>
        <dbReference type="ARBA" id="ARBA00008520"/>
    </source>
</evidence>
<dbReference type="RefSeq" id="WP_184822734.1">
    <property type="nucleotide sequence ID" value="NZ_JACHMM010000001.1"/>
</dbReference>
<keyword evidence="6" id="KW-1185">Reference proteome</keyword>
<protein>
    <submittedName>
        <fullName evidence="5">Multiple sugar transport system substrate-binding protein</fullName>
    </submittedName>
</protein>
<dbReference type="GO" id="GO:1901982">
    <property type="term" value="F:maltose binding"/>
    <property type="evidence" value="ECO:0007669"/>
    <property type="project" value="TreeGrafter"/>
</dbReference>
<gene>
    <name evidence="5" type="ORF">HD601_002775</name>
</gene>
<dbReference type="PANTHER" id="PTHR30061">
    <property type="entry name" value="MALTOSE-BINDING PERIPLASMIC PROTEIN"/>
    <property type="match status" value="1"/>
</dbReference>
<sequence>MTTRTVRRLVPAVGATLALLLAAGCGGGDDESGTSGGPTTVTLWVASPTEAFSQRLVDEYNATHEDVQVELTAIPDDGFLQKVGTAAGARSLPDILVSDVVYMPNYASQGILLDISDRIEALPFADDLAPSHLEASTWDGKTYGVPHKLASSVFFYNKDLFTQAGLDPEAPPTDFAGVLAAARAIGALGDDVHGFDFGGNCGGCSVYTMLPYLWAAGVDPLADQGTKADFDNDAVREVFGLYKSLWDEGLTPPNANTQDGSTWADGFLSGTVGMMAQGSAMVGRLQTEATFEWGVTRIMSPDGSGTSTFVGGDSAGITATSEHADEAWDFIQWTLEDDAQTEIIAKNGDLPDRTDLADNQYTAADPRLQFIVDGVADGRTPLAVPFGELFNDPSGPWIAMVRGAVFGDDADAAIADGQAAIQQGLDDAADD</sequence>
<accession>A0A7W9LLG6</accession>
<name>A0A7W9LLG6_9ACTN</name>
<evidence type="ECO:0000256" key="4">
    <source>
        <dbReference type="SAM" id="SignalP"/>
    </source>
</evidence>
<keyword evidence="2" id="KW-0813">Transport</keyword>
<dbReference type="AlphaFoldDB" id="A0A7W9LLG6"/>
<keyword evidence="5" id="KW-0762">Sugar transport</keyword>
<organism evidence="5 6">
    <name type="scientific">Jiangella mangrovi</name>
    <dbReference type="NCBI Taxonomy" id="1524084"/>
    <lineage>
        <taxon>Bacteria</taxon>
        <taxon>Bacillati</taxon>
        <taxon>Actinomycetota</taxon>
        <taxon>Actinomycetes</taxon>
        <taxon>Jiangellales</taxon>
        <taxon>Jiangellaceae</taxon>
        <taxon>Jiangella</taxon>
    </lineage>
</organism>
<reference evidence="5 6" key="1">
    <citation type="submission" date="2020-08" db="EMBL/GenBank/DDBJ databases">
        <title>Sequencing the genomes of 1000 actinobacteria strains.</title>
        <authorList>
            <person name="Klenk H.-P."/>
        </authorList>
    </citation>
    <scope>NUCLEOTIDE SEQUENCE [LARGE SCALE GENOMIC DNA]</scope>
    <source>
        <strain evidence="5 6">DSM 102122</strain>
    </source>
</reference>
<dbReference type="Pfam" id="PF13416">
    <property type="entry name" value="SBP_bac_8"/>
    <property type="match status" value="1"/>
</dbReference>
<evidence type="ECO:0000313" key="6">
    <source>
        <dbReference type="Proteomes" id="UP000542813"/>
    </source>
</evidence>
<dbReference type="CDD" id="cd13585">
    <property type="entry name" value="PBP2_TMBP_like"/>
    <property type="match status" value="1"/>
</dbReference>
<dbReference type="GO" id="GO:0042956">
    <property type="term" value="P:maltodextrin transmembrane transport"/>
    <property type="evidence" value="ECO:0007669"/>
    <property type="project" value="TreeGrafter"/>
</dbReference>
<dbReference type="Proteomes" id="UP000542813">
    <property type="component" value="Unassembled WGS sequence"/>
</dbReference>
<dbReference type="PROSITE" id="PS51257">
    <property type="entry name" value="PROKAR_LIPOPROTEIN"/>
    <property type="match status" value="1"/>
</dbReference>
<proteinExistence type="inferred from homology"/>
<comment type="caution">
    <text evidence="5">The sequence shown here is derived from an EMBL/GenBank/DDBJ whole genome shotgun (WGS) entry which is preliminary data.</text>
</comment>